<evidence type="ECO:0000256" key="1">
    <source>
        <dbReference type="SAM" id="MobiDB-lite"/>
    </source>
</evidence>
<keyword evidence="2" id="KW-1133">Transmembrane helix</keyword>
<sequence length="280" mass="30935">MNKFKAYVRKNIVFVSILSVFLVIILGIGIFYITQNQGTTKPAKDPTASDKTPVKKETNISSFSGHFNGEDSINLIWSVDEQKAKVQRLELYYNKNILADVSSLLSYELPLSTYQLTTGTNKFVLKAYLSDGKVITKEADVAVDYVLSPSNTLTPSGDGFLLNFSYKFGTANPVGIPSISYTYGSKGNAAAAKVVYRTTTTNTLDSIFTQAKTEYFLDTSKLADGDYSLNIRYFFKNVDESYDFTIDFTVKKNSGEPNGSANPQPSETPSDENSNTDENQ</sequence>
<keyword evidence="2" id="KW-0812">Transmembrane</keyword>
<gene>
    <name evidence="3" type="ORF">GSF08_05385</name>
</gene>
<dbReference type="EMBL" id="WUUQ01000002">
    <property type="protein sequence ID" value="MXQ73361.1"/>
    <property type="molecule type" value="Genomic_DNA"/>
</dbReference>
<evidence type="ECO:0000313" key="4">
    <source>
        <dbReference type="Proteomes" id="UP000434036"/>
    </source>
</evidence>
<organism evidence="3 4">
    <name type="scientific">Copranaerobaculum intestinale</name>
    <dbReference type="NCBI Taxonomy" id="2692629"/>
    <lineage>
        <taxon>Bacteria</taxon>
        <taxon>Bacillati</taxon>
        <taxon>Bacillota</taxon>
        <taxon>Erysipelotrichia</taxon>
        <taxon>Erysipelotrichales</taxon>
        <taxon>Erysipelotrichaceae</taxon>
        <taxon>Copranaerobaculum</taxon>
    </lineage>
</organism>
<keyword evidence="4" id="KW-1185">Reference proteome</keyword>
<protein>
    <submittedName>
        <fullName evidence="3">Uncharacterized protein</fullName>
    </submittedName>
</protein>
<feature type="compositionally biased region" description="Polar residues" evidence="1">
    <location>
        <begin position="255"/>
        <end position="280"/>
    </location>
</feature>
<feature type="region of interest" description="Disordered" evidence="1">
    <location>
        <begin position="253"/>
        <end position="280"/>
    </location>
</feature>
<keyword evidence="2" id="KW-0472">Membrane</keyword>
<reference evidence="3 4" key="1">
    <citation type="submission" date="2019-12" db="EMBL/GenBank/DDBJ databases">
        <authorList>
            <person name="Yang R."/>
        </authorList>
    </citation>
    <scope>NUCLEOTIDE SEQUENCE [LARGE SCALE GENOMIC DNA]</scope>
    <source>
        <strain evidence="3 4">DONG20-135</strain>
    </source>
</reference>
<name>A0A6N8U638_9FIRM</name>
<dbReference type="AlphaFoldDB" id="A0A6N8U638"/>
<evidence type="ECO:0000313" key="3">
    <source>
        <dbReference type="EMBL" id="MXQ73361.1"/>
    </source>
</evidence>
<dbReference type="Proteomes" id="UP000434036">
    <property type="component" value="Unassembled WGS sequence"/>
</dbReference>
<comment type="caution">
    <text evidence="3">The sequence shown here is derived from an EMBL/GenBank/DDBJ whole genome shotgun (WGS) entry which is preliminary data.</text>
</comment>
<evidence type="ECO:0000256" key="2">
    <source>
        <dbReference type="SAM" id="Phobius"/>
    </source>
</evidence>
<dbReference type="RefSeq" id="WP_160624819.1">
    <property type="nucleotide sequence ID" value="NZ_WUUQ01000002.1"/>
</dbReference>
<reference evidence="3 4" key="2">
    <citation type="submission" date="2020-01" db="EMBL/GenBank/DDBJ databases">
        <title>Clostridiaceae sp. nov. isolated from the gut of human by culturomics.</title>
        <authorList>
            <person name="Chang Y."/>
        </authorList>
    </citation>
    <scope>NUCLEOTIDE SEQUENCE [LARGE SCALE GENOMIC DNA]</scope>
    <source>
        <strain evidence="3 4">DONG20-135</strain>
    </source>
</reference>
<feature type="transmembrane region" description="Helical" evidence="2">
    <location>
        <begin position="12"/>
        <end position="33"/>
    </location>
</feature>
<proteinExistence type="predicted"/>
<accession>A0A6N8U638</accession>